<protein>
    <recommendedName>
        <fullName evidence="4">DUF2306 domain-containing protein</fullName>
    </recommendedName>
</protein>
<keyword evidence="1" id="KW-0472">Membrane</keyword>
<sequence length="176" mass="19010">MSVAAFVPSTITLYGAAHTALSCVPLFLGGYLYLTKGTIRLDTELGKLYFWTALIGAVTGITIFHHGGPGIPHVVSALFIVLLLAAIGAKYLAFTRLKPRTIEIVGLSITYFFLWFFTTTEGLTRLPAGKPFSPSPEAPELAPVRGVLLLLLIAGIWWQLRAEKKRVMPVGAAPAE</sequence>
<feature type="transmembrane region" description="Helical" evidence="1">
    <location>
        <begin position="46"/>
        <end position="65"/>
    </location>
</feature>
<evidence type="ECO:0000256" key="1">
    <source>
        <dbReference type="SAM" id="Phobius"/>
    </source>
</evidence>
<gene>
    <name evidence="2" type="ORF">PQU92_16930</name>
</gene>
<comment type="caution">
    <text evidence="2">The sequence shown here is derived from an EMBL/GenBank/DDBJ whole genome shotgun (WGS) entry which is preliminary data.</text>
</comment>
<feature type="transmembrane region" description="Helical" evidence="1">
    <location>
        <begin position="12"/>
        <end position="34"/>
    </location>
</feature>
<proteinExistence type="predicted"/>
<evidence type="ECO:0008006" key="4">
    <source>
        <dbReference type="Google" id="ProtNLM"/>
    </source>
</evidence>
<dbReference type="RefSeq" id="WP_272749462.1">
    <property type="nucleotide sequence ID" value="NZ_JAQQKX010000018.1"/>
</dbReference>
<keyword evidence="3" id="KW-1185">Reference proteome</keyword>
<name>A0ABT5HY17_9CAUL</name>
<keyword evidence="1" id="KW-1133">Transmembrane helix</keyword>
<organism evidence="2 3">
    <name type="scientific">Asticcacaulis aquaticus</name>
    <dbReference type="NCBI Taxonomy" id="2984212"/>
    <lineage>
        <taxon>Bacteria</taxon>
        <taxon>Pseudomonadati</taxon>
        <taxon>Pseudomonadota</taxon>
        <taxon>Alphaproteobacteria</taxon>
        <taxon>Caulobacterales</taxon>
        <taxon>Caulobacteraceae</taxon>
        <taxon>Asticcacaulis</taxon>
    </lineage>
</organism>
<keyword evidence="1" id="KW-0812">Transmembrane</keyword>
<dbReference type="EMBL" id="JAQQKX010000018">
    <property type="protein sequence ID" value="MDC7684971.1"/>
    <property type="molecule type" value="Genomic_DNA"/>
</dbReference>
<accession>A0ABT5HY17</accession>
<evidence type="ECO:0000313" key="2">
    <source>
        <dbReference type="EMBL" id="MDC7684971.1"/>
    </source>
</evidence>
<feature type="transmembrane region" description="Helical" evidence="1">
    <location>
        <begin position="104"/>
        <end position="123"/>
    </location>
</feature>
<feature type="transmembrane region" description="Helical" evidence="1">
    <location>
        <begin position="71"/>
        <end position="92"/>
    </location>
</feature>
<reference evidence="2 3" key="1">
    <citation type="submission" date="2023-01" db="EMBL/GenBank/DDBJ databases">
        <title>Novel species of the genus Asticcacaulis isolated from rivers.</title>
        <authorList>
            <person name="Lu H."/>
        </authorList>
    </citation>
    <scope>NUCLEOTIDE SEQUENCE [LARGE SCALE GENOMIC DNA]</scope>
    <source>
        <strain evidence="2 3">BYS171W</strain>
    </source>
</reference>
<dbReference type="Proteomes" id="UP001214854">
    <property type="component" value="Unassembled WGS sequence"/>
</dbReference>
<evidence type="ECO:0000313" key="3">
    <source>
        <dbReference type="Proteomes" id="UP001214854"/>
    </source>
</evidence>
<feature type="transmembrane region" description="Helical" evidence="1">
    <location>
        <begin position="143"/>
        <end position="160"/>
    </location>
</feature>